<dbReference type="Proteomes" id="UP000199727">
    <property type="component" value="Unassembled WGS sequence"/>
</dbReference>
<sequence length="102" mass="11479">MRDQSLELATNANTRKGETNEYTNWMTRRIRPFAHVSSPLVIVNAKQAFHSLSIPRPHVVALIPHVNLRLVSSLVLAPAIPASPSEDYPFTTVYFPSRLSLR</sequence>
<proteinExistence type="predicted"/>
<name>A0A854QKZ9_CRYNE</name>
<reference evidence="1 2" key="1">
    <citation type="submission" date="2017-06" db="EMBL/GenBank/DDBJ databases">
        <title>Global population genomics of the pathogenic fungus Cryptococcus neoformans var. grubii.</title>
        <authorList>
            <person name="Cuomo C."/>
            <person name="Litvintseva A."/>
            <person name="Chen Y."/>
            <person name="Young S."/>
            <person name="Zeng Q."/>
            <person name="Chapman S."/>
            <person name="Gujja S."/>
            <person name="Saif S."/>
            <person name="Birren B."/>
        </authorList>
    </citation>
    <scope>NUCLEOTIDE SEQUENCE [LARGE SCALE GENOMIC DNA]</scope>
    <source>
        <strain evidence="1 2">Tu259-1</strain>
    </source>
</reference>
<dbReference type="EMBL" id="AMKT01000012">
    <property type="protein sequence ID" value="OXG28473.1"/>
    <property type="molecule type" value="Genomic_DNA"/>
</dbReference>
<accession>A0A854QKZ9</accession>
<evidence type="ECO:0000313" key="1">
    <source>
        <dbReference type="EMBL" id="OXG28473.1"/>
    </source>
</evidence>
<dbReference type="AlphaFoldDB" id="A0A854QKZ9"/>
<gene>
    <name evidence="1" type="ORF">C361_00877</name>
</gene>
<protein>
    <submittedName>
        <fullName evidence="1">Uncharacterized protein</fullName>
    </submittedName>
</protein>
<comment type="caution">
    <text evidence="1">The sequence shown here is derived from an EMBL/GenBank/DDBJ whole genome shotgun (WGS) entry which is preliminary data.</text>
</comment>
<organism evidence="1 2">
    <name type="scientific">Cryptococcus neoformans Tu259-1</name>
    <dbReference type="NCBI Taxonomy" id="1230072"/>
    <lineage>
        <taxon>Eukaryota</taxon>
        <taxon>Fungi</taxon>
        <taxon>Dikarya</taxon>
        <taxon>Basidiomycota</taxon>
        <taxon>Agaricomycotina</taxon>
        <taxon>Tremellomycetes</taxon>
        <taxon>Tremellales</taxon>
        <taxon>Cryptococcaceae</taxon>
        <taxon>Cryptococcus</taxon>
        <taxon>Cryptococcus neoformans species complex</taxon>
    </lineage>
</organism>
<evidence type="ECO:0000313" key="2">
    <source>
        <dbReference type="Proteomes" id="UP000199727"/>
    </source>
</evidence>